<sequence>MQKEEPYFRTCNSPRMEEIDEVFRLLDSPKGRELCELLSSLLSTDGLPPPPEPFLKGDNDAGGRNGGPAVPVTVTWMPFFGAHCSRCHILRDVIHAGGNPRKKLNSTVHRNATRMNIYTNHTLTTILYSLSLSLSFLVDRSLAFRSFIWMIHTFLLFV</sequence>
<dbReference type="Proteomes" id="UP000663760">
    <property type="component" value="Chromosome 7"/>
</dbReference>
<gene>
    <name evidence="1" type="ORF">SI8410_07009998</name>
</gene>
<protein>
    <submittedName>
        <fullName evidence="1">Uncharacterized protein</fullName>
    </submittedName>
</protein>
<dbReference type="AlphaFoldDB" id="A0A7I8KQG5"/>
<evidence type="ECO:0000313" key="1">
    <source>
        <dbReference type="EMBL" id="CAA7399328.1"/>
    </source>
</evidence>
<name>A0A7I8KQG5_SPIIN</name>
<evidence type="ECO:0000313" key="2">
    <source>
        <dbReference type="Proteomes" id="UP000663760"/>
    </source>
</evidence>
<proteinExistence type="predicted"/>
<dbReference type="EMBL" id="LR746270">
    <property type="protein sequence ID" value="CAA7399328.1"/>
    <property type="molecule type" value="Genomic_DNA"/>
</dbReference>
<organism evidence="1 2">
    <name type="scientific">Spirodela intermedia</name>
    <name type="common">Intermediate duckweed</name>
    <dbReference type="NCBI Taxonomy" id="51605"/>
    <lineage>
        <taxon>Eukaryota</taxon>
        <taxon>Viridiplantae</taxon>
        <taxon>Streptophyta</taxon>
        <taxon>Embryophyta</taxon>
        <taxon>Tracheophyta</taxon>
        <taxon>Spermatophyta</taxon>
        <taxon>Magnoliopsida</taxon>
        <taxon>Liliopsida</taxon>
        <taxon>Araceae</taxon>
        <taxon>Lemnoideae</taxon>
        <taxon>Spirodela</taxon>
    </lineage>
</organism>
<accession>A0A7I8KQG5</accession>
<keyword evidence="2" id="KW-1185">Reference proteome</keyword>
<reference evidence="1" key="1">
    <citation type="submission" date="2020-02" db="EMBL/GenBank/DDBJ databases">
        <authorList>
            <person name="Scholz U."/>
            <person name="Mascher M."/>
            <person name="Fiebig A."/>
        </authorList>
    </citation>
    <scope>NUCLEOTIDE SEQUENCE</scope>
</reference>